<dbReference type="PANTHER" id="PTHR45811:SF38">
    <property type="entry name" value="HEAVY METAL-ASSOCIATED DOMAIN PROTEIN"/>
    <property type="match status" value="1"/>
</dbReference>
<keyword evidence="4" id="KW-0636">Prenylation</keyword>
<keyword evidence="1" id="KW-0488">Methylation</keyword>
<evidence type="ECO:0000256" key="1">
    <source>
        <dbReference type="ARBA" id="ARBA00022481"/>
    </source>
</evidence>
<accession>K7LDL7</accession>
<dbReference type="EnsemblPlants" id="KRH38369">
    <property type="protein sequence ID" value="KRH38369"/>
    <property type="gene ID" value="GLYMA_09G131200"/>
</dbReference>
<dbReference type="InterPro" id="IPR006121">
    <property type="entry name" value="HMA_dom"/>
</dbReference>
<dbReference type="HOGENOM" id="CLU_2836332_0_0_1"/>
<feature type="domain" description="HMA" evidence="6">
    <location>
        <begin position="7"/>
        <end position="66"/>
    </location>
</feature>
<evidence type="ECO:0000259" key="6">
    <source>
        <dbReference type="PROSITE" id="PS50846"/>
    </source>
</evidence>
<dbReference type="GO" id="GO:0046872">
    <property type="term" value="F:metal ion binding"/>
    <property type="evidence" value="ECO:0007669"/>
    <property type="project" value="UniProtKB-KW"/>
</dbReference>
<dbReference type="Gene3D" id="3.30.70.100">
    <property type="match status" value="1"/>
</dbReference>
<dbReference type="eggNOG" id="KOG1603">
    <property type="taxonomic scope" value="Eukaryota"/>
</dbReference>
<reference evidence="7" key="3">
    <citation type="submission" date="2018-07" db="EMBL/GenBank/DDBJ databases">
        <title>WGS assembly of Glycine max.</title>
        <authorList>
            <person name="Schmutz J."/>
            <person name="Cannon S."/>
            <person name="Schlueter J."/>
            <person name="Ma J."/>
            <person name="Mitros T."/>
            <person name="Nelson W."/>
            <person name="Hyten D."/>
            <person name="Song Q."/>
            <person name="Thelen J."/>
            <person name="Cheng J."/>
            <person name="Xu D."/>
            <person name="Hellsten U."/>
            <person name="May G."/>
            <person name="Yu Y."/>
            <person name="Sakurai T."/>
            <person name="Umezawa T."/>
            <person name="Bhattacharyya M."/>
            <person name="Sandhu D."/>
            <person name="Valliyodan B."/>
            <person name="Lindquist E."/>
            <person name="Peto M."/>
            <person name="Grant D."/>
            <person name="Shu S."/>
            <person name="Goodstein D."/>
            <person name="Barry K."/>
            <person name="Futrell-Griggs M."/>
            <person name="Abernathy B."/>
            <person name="Du J."/>
            <person name="Tian Z."/>
            <person name="Zhu L."/>
            <person name="Gill N."/>
            <person name="Joshi T."/>
            <person name="Libault M."/>
            <person name="Sethuraman A."/>
            <person name="Zhang X."/>
            <person name="Shinozaki K."/>
            <person name="Nguyen H."/>
            <person name="Wing R."/>
            <person name="Cregan P."/>
            <person name="Specht J."/>
            <person name="Grimwood J."/>
            <person name="Rokhsar D."/>
            <person name="Stacey G."/>
            <person name="Shoemaker R."/>
            <person name="Jackson S."/>
        </authorList>
    </citation>
    <scope>NUCLEOTIDE SEQUENCE</scope>
    <source>
        <tissue evidence="7">Callus</tissue>
    </source>
</reference>
<dbReference type="SMR" id="K7LDL7"/>
<name>K7LDL7_SOYBN</name>
<protein>
    <recommendedName>
        <fullName evidence="6">HMA domain-containing protein</fullName>
    </recommendedName>
</protein>
<evidence type="ECO:0000313" key="7">
    <source>
        <dbReference type="EMBL" id="KRH38369.1"/>
    </source>
</evidence>
<reference evidence="7 8" key="1">
    <citation type="journal article" date="2010" name="Nature">
        <title>Genome sequence of the palaeopolyploid soybean.</title>
        <authorList>
            <person name="Schmutz J."/>
            <person name="Cannon S.B."/>
            <person name="Schlueter J."/>
            <person name="Ma J."/>
            <person name="Mitros T."/>
            <person name="Nelson W."/>
            <person name="Hyten D.L."/>
            <person name="Song Q."/>
            <person name="Thelen J.J."/>
            <person name="Cheng J."/>
            <person name="Xu D."/>
            <person name="Hellsten U."/>
            <person name="May G.D."/>
            <person name="Yu Y."/>
            <person name="Sakurai T."/>
            <person name="Umezawa T."/>
            <person name="Bhattacharyya M.K."/>
            <person name="Sandhu D."/>
            <person name="Valliyodan B."/>
            <person name="Lindquist E."/>
            <person name="Peto M."/>
            <person name="Grant D."/>
            <person name="Shu S."/>
            <person name="Goodstein D."/>
            <person name="Barry K."/>
            <person name="Futrell-Griggs M."/>
            <person name="Abernathy B."/>
            <person name="Du J."/>
            <person name="Tian Z."/>
            <person name="Zhu L."/>
            <person name="Gill N."/>
            <person name="Joshi T."/>
            <person name="Libault M."/>
            <person name="Sethuraman A."/>
            <person name="Zhang X.-C."/>
            <person name="Shinozaki K."/>
            <person name="Nguyen H.T."/>
            <person name="Wing R.A."/>
            <person name="Cregan P."/>
            <person name="Specht J."/>
            <person name="Grimwood J."/>
            <person name="Rokhsar D."/>
            <person name="Stacey G."/>
            <person name="Shoemaker R.C."/>
            <person name="Jackson S.A."/>
        </authorList>
    </citation>
    <scope>NUCLEOTIDE SEQUENCE</scope>
    <source>
        <strain evidence="8">cv. Williams 82</strain>
        <tissue evidence="7">Callus</tissue>
    </source>
</reference>
<dbReference type="InterPro" id="IPR051863">
    <property type="entry name" value="HIPP"/>
</dbReference>
<evidence type="ECO:0000256" key="3">
    <source>
        <dbReference type="ARBA" id="ARBA00023288"/>
    </source>
</evidence>
<dbReference type="Proteomes" id="UP000008827">
    <property type="component" value="Chromosome 9"/>
</dbReference>
<dbReference type="PROSITE" id="PS50846">
    <property type="entry name" value="HMA_2"/>
    <property type="match status" value="1"/>
</dbReference>
<evidence type="ECO:0000313" key="9">
    <source>
        <dbReference type="Proteomes" id="UP000008827"/>
    </source>
</evidence>
<evidence type="ECO:0000256" key="4">
    <source>
        <dbReference type="ARBA" id="ARBA00023289"/>
    </source>
</evidence>
<evidence type="ECO:0000256" key="5">
    <source>
        <dbReference type="ARBA" id="ARBA00024045"/>
    </source>
</evidence>
<keyword evidence="2" id="KW-0479">Metal-binding</keyword>
<dbReference type="Gramene" id="KRH38369">
    <property type="protein sequence ID" value="KRH38369"/>
    <property type="gene ID" value="GLYMA_09G131200"/>
</dbReference>
<dbReference type="PaxDb" id="3847-GLYMA09G24353.1"/>
<reference evidence="8" key="2">
    <citation type="submission" date="2018-02" db="UniProtKB">
        <authorList>
            <consortium name="EnsemblPlants"/>
        </authorList>
    </citation>
    <scope>IDENTIFICATION</scope>
    <source>
        <strain evidence="8">Williams 82</strain>
    </source>
</reference>
<sequence length="66" mass="7355">MADRGHVQKVILKVALHDDRIKKKAMKTTSGLPGLESISIDVNDMKLVLLGDIDPVSKLRKWCTLN</sequence>
<dbReference type="PANTHER" id="PTHR45811">
    <property type="entry name" value="COPPER TRANSPORT PROTEIN FAMILY-RELATED"/>
    <property type="match status" value="1"/>
</dbReference>
<proteinExistence type="inferred from homology"/>
<dbReference type="AlphaFoldDB" id="K7LDL7"/>
<dbReference type="EMBL" id="CM000842">
    <property type="protein sequence ID" value="KRH38369.1"/>
    <property type="molecule type" value="Genomic_DNA"/>
</dbReference>
<evidence type="ECO:0000313" key="8">
    <source>
        <dbReference type="EnsemblPlants" id="KRH38369"/>
    </source>
</evidence>
<evidence type="ECO:0000256" key="2">
    <source>
        <dbReference type="ARBA" id="ARBA00022723"/>
    </source>
</evidence>
<gene>
    <name evidence="7" type="ORF">GLYMA_09G131200</name>
</gene>
<dbReference type="InParanoid" id="K7LDL7"/>
<keyword evidence="9" id="KW-1185">Reference proteome</keyword>
<keyword evidence="3" id="KW-0449">Lipoprotein</keyword>
<comment type="similarity">
    <text evidence="5">Belongs to the HIPP family.</text>
</comment>
<organism evidence="7">
    <name type="scientific">Glycine max</name>
    <name type="common">Soybean</name>
    <name type="synonym">Glycine hispida</name>
    <dbReference type="NCBI Taxonomy" id="3847"/>
    <lineage>
        <taxon>Eukaryota</taxon>
        <taxon>Viridiplantae</taxon>
        <taxon>Streptophyta</taxon>
        <taxon>Embryophyta</taxon>
        <taxon>Tracheophyta</taxon>
        <taxon>Spermatophyta</taxon>
        <taxon>Magnoliopsida</taxon>
        <taxon>eudicotyledons</taxon>
        <taxon>Gunneridae</taxon>
        <taxon>Pentapetalae</taxon>
        <taxon>rosids</taxon>
        <taxon>fabids</taxon>
        <taxon>Fabales</taxon>
        <taxon>Fabaceae</taxon>
        <taxon>Papilionoideae</taxon>
        <taxon>50 kb inversion clade</taxon>
        <taxon>NPAAA clade</taxon>
        <taxon>indigoferoid/millettioid clade</taxon>
        <taxon>Phaseoleae</taxon>
        <taxon>Glycine</taxon>
        <taxon>Glycine subgen. Soja</taxon>
    </lineage>
</organism>